<dbReference type="AlphaFoldDB" id="A0A1M6J3W4"/>
<dbReference type="STRING" id="1121919.SAMN02745975_02028"/>
<dbReference type="InterPro" id="IPR007329">
    <property type="entry name" value="FMN-bd"/>
</dbReference>
<dbReference type="GO" id="GO:0016020">
    <property type="term" value="C:membrane"/>
    <property type="evidence" value="ECO:0007669"/>
    <property type="project" value="InterPro"/>
</dbReference>
<reference evidence="4" key="1">
    <citation type="submission" date="2016-11" db="EMBL/GenBank/DDBJ databases">
        <authorList>
            <person name="Varghese N."/>
            <person name="Submissions S."/>
        </authorList>
    </citation>
    <scope>NUCLEOTIDE SEQUENCE [LARGE SCALE GENOMIC DNA]</scope>
    <source>
        <strain evidence="4">DSM 17957</strain>
    </source>
</reference>
<evidence type="ECO:0000313" key="3">
    <source>
        <dbReference type="EMBL" id="SHJ41393.1"/>
    </source>
</evidence>
<proteinExistence type="predicted"/>
<feature type="domain" description="FMN-binding" evidence="2">
    <location>
        <begin position="147"/>
        <end position="218"/>
    </location>
</feature>
<dbReference type="RefSeq" id="WP_190014389.1">
    <property type="nucleotide sequence ID" value="NZ_FQZV01000024.1"/>
</dbReference>
<protein>
    <submittedName>
        <fullName evidence="3">FMN-binding domain-containing protein</fullName>
    </submittedName>
</protein>
<gene>
    <name evidence="3" type="ORF">SAMN02745975_02028</name>
</gene>
<organism evidence="3 4">
    <name type="scientific">Geosporobacter subterraneus DSM 17957</name>
    <dbReference type="NCBI Taxonomy" id="1121919"/>
    <lineage>
        <taxon>Bacteria</taxon>
        <taxon>Bacillati</taxon>
        <taxon>Bacillota</taxon>
        <taxon>Clostridia</taxon>
        <taxon>Peptostreptococcales</taxon>
        <taxon>Thermotaleaceae</taxon>
        <taxon>Geosporobacter</taxon>
    </lineage>
</organism>
<accession>A0A1M6J3W4</accession>
<feature type="region of interest" description="Disordered" evidence="1">
    <location>
        <begin position="55"/>
        <end position="150"/>
    </location>
</feature>
<feature type="compositionally biased region" description="Polar residues" evidence="1">
    <location>
        <begin position="93"/>
        <end position="105"/>
    </location>
</feature>
<dbReference type="PROSITE" id="PS51257">
    <property type="entry name" value="PROKAR_LIPOPROTEIN"/>
    <property type="match status" value="1"/>
</dbReference>
<dbReference type="SMART" id="SM00900">
    <property type="entry name" value="FMN_bind"/>
    <property type="match status" value="1"/>
</dbReference>
<feature type="compositionally biased region" description="Basic and acidic residues" evidence="1">
    <location>
        <begin position="122"/>
        <end position="131"/>
    </location>
</feature>
<sequence length="219" mass="23635">MLHILKNLVYILFAVILLAGCSNIKSSEQPETTNQNIHVSTEVSKQPVEEAIEVQEKPKEVEVSPVQPPQQAAPIEPLSNTKGAKEKTDIPKQVSSNVSPQSASPQPKLEVHNGQSPTMKEPVAEPSKDIQPEGQYKNGTYKGSGEGNEGPVKVQVTVVNGYLDQIIVLSHEDTENLAQNAFKHLSKVMIEQQSTDVDVVAGATASSQGFIHAVKNALK</sequence>
<name>A0A1M6J3W4_9FIRM</name>
<dbReference type="Gene3D" id="3.90.1010.20">
    <property type="match status" value="1"/>
</dbReference>
<evidence type="ECO:0000313" key="4">
    <source>
        <dbReference type="Proteomes" id="UP000184536"/>
    </source>
</evidence>
<evidence type="ECO:0000259" key="2">
    <source>
        <dbReference type="SMART" id="SM00900"/>
    </source>
</evidence>
<evidence type="ECO:0000256" key="1">
    <source>
        <dbReference type="SAM" id="MobiDB-lite"/>
    </source>
</evidence>
<keyword evidence="4" id="KW-1185">Reference proteome</keyword>
<dbReference type="EMBL" id="FQZV01000024">
    <property type="protein sequence ID" value="SHJ41393.1"/>
    <property type="molecule type" value="Genomic_DNA"/>
</dbReference>
<dbReference type="GO" id="GO:0010181">
    <property type="term" value="F:FMN binding"/>
    <property type="evidence" value="ECO:0007669"/>
    <property type="project" value="InterPro"/>
</dbReference>
<dbReference type="Pfam" id="PF04205">
    <property type="entry name" value="FMN_bind"/>
    <property type="match status" value="1"/>
</dbReference>
<dbReference type="Proteomes" id="UP000184536">
    <property type="component" value="Unassembled WGS sequence"/>
</dbReference>